<evidence type="ECO:0000259" key="17">
    <source>
        <dbReference type="Pfam" id="PF10531"/>
    </source>
</evidence>
<feature type="domain" description="SLBB" evidence="18">
    <location>
        <begin position="119"/>
        <end position="194"/>
    </location>
</feature>
<dbReference type="GO" id="GO:0015159">
    <property type="term" value="F:polysaccharide transmembrane transporter activity"/>
    <property type="evidence" value="ECO:0007669"/>
    <property type="project" value="InterPro"/>
</dbReference>
<evidence type="ECO:0000256" key="2">
    <source>
        <dbReference type="ARBA" id="ARBA00009450"/>
    </source>
</evidence>
<protein>
    <submittedName>
        <fullName evidence="19">Polysaccharide biosynthesis/export protein, putative</fullName>
    </submittedName>
</protein>
<evidence type="ECO:0000259" key="18">
    <source>
        <dbReference type="Pfam" id="PF22461"/>
    </source>
</evidence>
<dbReference type="PANTHER" id="PTHR33619">
    <property type="entry name" value="POLYSACCHARIDE EXPORT PROTEIN GFCE-RELATED"/>
    <property type="match status" value="1"/>
</dbReference>
<evidence type="ECO:0000313" key="20">
    <source>
        <dbReference type="Proteomes" id="UP000001733"/>
    </source>
</evidence>
<keyword evidence="7 15" id="KW-0732">Signal</keyword>
<keyword evidence="5" id="KW-0762">Sugar transport</keyword>
<feature type="domain" description="Soluble ligand binding" evidence="17">
    <location>
        <begin position="201"/>
        <end position="252"/>
    </location>
</feature>
<dbReference type="InterPro" id="IPR019554">
    <property type="entry name" value="Soluble_ligand-bd"/>
</dbReference>
<dbReference type="Gene3D" id="3.30.1950.10">
    <property type="entry name" value="wza like domain"/>
    <property type="match status" value="1"/>
</dbReference>
<dbReference type="InterPro" id="IPR049712">
    <property type="entry name" value="Poly_export"/>
</dbReference>
<evidence type="ECO:0000256" key="11">
    <source>
        <dbReference type="ARBA" id="ARBA00023136"/>
    </source>
</evidence>
<dbReference type="EMBL" id="CP001146">
    <property type="protein sequence ID" value="ACI18334.1"/>
    <property type="molecule type" value="Genomic_DNA"/>
</dbReference>
<keyword evidence="4" id="KW-1134">Transmembrane beta strand</keyword>
<dbReference type="HOGENOM" id="CLU_009737_0_0_0"/>
<keyword evidence="11" id="KW-0472">Membrane</keyword>
<feature type="domain" description="Soluble ligand binding" evidence="17">
    <location>
        <begin position="477"/>
        <end position="525"/>
    </location>
</feature>
<evidence type="ECO:0000256" key="12">
    <source>
        <dbReference type="ARBA" id="ARBA00023139"/>
    </source>
</evidence>
<evidence type="ECO:0000256" key="13">
    <source>
        <dbReference type="ARBA" id="ARBA00023237"/>
    </source>
</evidence>
<dbReference type="GO" id="GO:0015288">
    <property type="term" value="F:porin activity"/>
    <property type="evidence" value="ECO:0007669"/>
    <property type="project" value="UniProtKB-KW"/>
</dbReference>
<feature type="domain" description="Polysaccharide export protein N-terminal" evidence="16">
    <location>
        <begin position="37"/>
        <end position="109"/>
    </location>
</feature>
<dbReference type="RefSeq" id="WP_012546966.1">
    <property type="nucleotide sequence ID" value="NC_011297.1"/>
</dbReference>
<comment type="subcellular location">
    <subcellularLocation>
        <location evidence="1">Cell outer membrane</location>
        <topology evidence="1">Multi-pass membrane protein</topology>
    </subcellularLocation>
</comment>
<proteinExistence type="inferred from homology"/>
<dbReference type="Pfam" id="PF02563">
    <property type="entry name" value="Poly_export"/>
    <property type="match status" value="1"/>
</dbReference>
<evidence type="ECO:0000256" key="7">
    <source>
        <dbReference type="ARBA" id="ARBA00022729"/>
    </source>
</evidence>
<feature type="domain" description="Soluble ligand binding" evidence="17">
    <location>
        <begin position="392"/>
        <end position="435"/>
    </location>
</feature>
<dbReference type="PaxDb" id="309799-DICTH_0451"/>
<dbReference type="STRING" id="309799.DICTH_0451"/>
<keyword evidence="6" id="KW-0812">Transmembrane</keyword>
<dbReference type="AlphaFoldDB" id="B5YCS5"/>
<feature type="signal peptide" evidence="15">
    <location>
        <begin position="1"/>
        <end position="20"/>
    </location>
</feature>
<sequence>MKRAILVLILLIASFSLIYAQEAPSLGEVYSGKVIEPDKYVLGPGDVLRIFVVQENNKTESFTVSVSPTGFIFLPLVGSIKVLNLTLSDATKEISRQLVRFYPRSNIYVDLINVKKVNILITGEVANPGNYKVSALSTLDDVLKIAGGLKASASYRRIFIKRGEKVLELDYLKFLKYGDTSQNPYVEEGDFIYVPLMGDRVKILGRVKSPGEYEVKDGERLKDVLDMAGGLAINASLFDATLDRVDGTRIYLDLYGLYYGDKERKDKANIELKDGDSITVLTETKRVYVLGFVANPGPIQLVEEIKTGPQGEEIGGVTQAVVGAKISELIKEAGGVLPNGSTRRIELRRGGKESDKIIIDLYRVLVLGEESEEDIKVNPGDVIYVPPVLKSVKILGQVRNPGVYEIVEGDRIREILLKAGGLTEKAAREGGELVRLENGKKLTYKFNVVNALQGIEKDNLELKDGDTLYIPELRRLVYVLGQVNNPAAYEYREGRKLTEYISMAGGFKDRADLSRIAIVREINGETKVIPINVNEIVNKGRSDLDITIEENDIIFVPEVFIKGWQDIVNILSGIFYVYSLLKPIVGW</sequence>
<keyword evidence="10" id="KW-0626">Porin</keyword>
<dbReference type="GO" id="GO:0046930">
    <property type="term" value="C:pore complex"/>
    <property type="evidence" value="ECO:0007669"/>
    <property type="project" value="UniProtKB-KW"/>
</dbReference>
<feature type="chain" id="PRO_5002838974" evidence="15">
    <location>
        <begin position="21"/>
        <end position="587"/>
    </location>
</feature>
<dbReference type="KEGG" id="dth:DICTH_0451"/>
<dbReference type="InterPro" id="IPR054765">
    <property type="entry name" value="SLBB_dom"/>
</dbReference>
<evidence type="ECO:0000256" key="6">
    <source>
        <dbReference type="ARBA" id="ARBA00022692"/>
    </source>
</evidence>
<dbReference type="eggNOG" id="COG1596">
    <property type="taxonomic scope" value="Bacteria"/>
</dbReference>
<accession>B5YCS5</accession>
<evidence type="ECO:0000256" key="15">
    <source>
        <dbReference type="SAM" id="SignalP"/>
    </source>
</evidence>
<reference evidence="19 20" key="1">
    <citation type="journal article" date="2014" name="Genome Announc.">
        <title>Complete Genome Sequence of the Extreme Thermophile Dictyoglomus thermophilum H-6-12.</title>
        <authorList>
            <person name="Coil D.A."/>
            <person name="Badger J.H."/>
            <person name="Forberger H.C."/>
            <person name="Riggs F."/>
            <person name="Madupu R."/>
            <person name="Fedorova N."/>
            <person name="Ward N."/>
            <person name="Robb F.T."/>
            <person name="Eisen J.A."/>
        </authorList>
    </citation>
    <scope>NUCLEOTIDE SEQUENCE [LARGE SCALE GENOMIC DNA]</scope>
    <source>
        <strain evidence="20">ATCC 35947 / DSM 3960 / H-6-12</strain>
    </source>
</reference>
<dbReference type="Pfam" id="PF10531">
    <property type="entry name" value="SLBB"/>
    <property type="match status" value="4"/>
</dbReference>
<dbReference type="InterPro" id="IPR003715">
    <property type="entry name" value="Poly_export_N"/>
</dbReference>
<evidence type="ECO:0000256" key="8">
    <source>
        <dbReference type="ARBA" id="ARBA00023047"/>
    </source>
</evidence>
<dbReference type="Gene3D" id="3.10.560.10">
    <property type="entry name" value="Outer membrane lipoprotein wza domain like"/>
    <property type="match status" value="5"/>
</dbReference>
<feature type="domain" description="Soluble ligand binding" evidence="17">
    <location>
        <begin position="322"/>
        <end position="352"/>
    </location>
</feature>
<evidence type="ECO:0000256" key="5">
    <source>
        <dbReference type="ARBA" id="ARBA00022597"/>
    </source>
</evidence>
<dbReference type="Proteomes" id="UP000001733">
    <property type="component" value="Chromosome"/>
</dbReference>
<dbReference type="GO" id="GO:0009279">
    <property type="term" value="C:cell outer membrane"/>
    <property type="evidence" value="ECO:0007669"/>
    <property type="project" value="UniProtKB-SubCell"/>
</dbReference>
<dbReference type="OrthoDB" id="9808948at2"/>
<name>B5YCS5_DICT6</name>
<evidence type="ECO:0000313" key="19">
    <source>
        <dbReference type="EMBL" id="ACI18334.1"/>
    </source>
</evidence>
<keyword evidence="9" id="KW-0406">Ion transport</keyword>
<dbReference type="Pfam" id="PF22461">
    <property type="entry name" value="SLBB_2"/>
    <property type="match status" value="1"/>
</dbReference>
<evidence type="ECO:0000256" key="4">
    <source>
        <dbReference type="ARBA" id="ARBA00022452"/>
    </source>
</evidence>
<dbReference type="GO" id="GO:0006811">
    <property type="term" value="P:monoatomic ion transport"/>
    <property type="evidence" value="ECO:0007669"/>
    <property type="project" value="UniProtKB-KW"/>
</dbReference>
<evidence type="ECO:0000256" key="9">
    <source>
        <dbReference type="ARBA" id="ARBA00023065"/>
    </source>
</evidence>
<organism evidence="19 20">
    <name type="scientific">Dictyoglomus thermophilum (strain ATCC 35947 / DSM 3960 / H-6-12)</name>
    <dbReference type="NCBI Taxonomy" id="309799"/>
    <lineage>
        <taxon>Bacteria</taxon>
        <taxon>Pseudomonadati</taxon>
        <taxon>Dictyoglomota</taxon>
        <taxon>Dictyoglomia</taxon>
        <taxon>Dictyoglomales</taxon>
        <taxon>Dictyoglomaceae</taxon>
        <taxon>Dictyoglomus</taxon>
    </lineage>
</organism>
<gene>
    <name evidence="19" type="ordered locus">DICTH_0451</name>
</gene>
<evidence type="ECO:0000256" key="10">
    <source>
        <dbReference type="ARBA" id="ARBA00023114"/>
    </source>
</evidence>
<keyword evidence="8" id="KW-0625">Polysaccharide transport</keyword>
<keyword evidence="3" id="KW-0813">Transport</keyword>
<evidence type="ECO:0000256" key="1">
    <source>
        <dbReference type="ARBA" id="ARBA00004571"/>
    </source>
</evidence>
<keyword evidence="13" id="KW-0998">Cell outer membrane</keyword>
<keyword evidence="20" id="KW-1185">Reference proteome</keyword>
<comment type="similarity">
    <text evidence="2">Belongs to the BexD/CtrA/VexA family.</text>
</comment>
<evidence type="ECO:0000256" key="14">
    <source>
        <dbReference type="ARBA" id="ARBA00023288"/>
    </source>
</evidence>
<evidence type="ECO:0000259" key="16">
    <source>
        <dbReference type="Pfam" id="PF02563"/>
    </source>
</evidence>
<dbReference type="PANTHER" id="PTHR33619:SF3">
    <property type="entry name" value="POLYSACCHARIDE EXPORT PROTEIN GFCE-RELATED"/>
    <property type="match status" value="1"/>
</dbReference>
<evidence type="ECO:0000256" key="3">
    <source>
        <dbReference type="ARBA" id="ARBA00022448"/>
    </source>
</evidence>
<keyword evidence="12" id="KW-0564">Palmitate</keyword>
<keyword evidence="14" id="KW-0449">Lipoprotein</keyword>